<evidence type="ECO:0000313" key="7">
    <source>
        <dbReference type="Proteomes" id="UP001559025"/>
    </source>
</evidence>
<protein>
    <submittedName>
        <fullName evidence="6">LysR family transcriptional regulator</fullName>
    </submittedName>
</protein>
<dbReference type="InterPro" id="IPR036388">
    <property type="entry name" value="WH-like_DNA-bd_sf"/>
</dbReference>
<keyword evidence="4" id="KW-0804">Transcription</keyword>
<dbReference type="InterPro" id="IPR036390">
    <property type="entry name" value="WH_DNA-bd_sf"/>
</dbReference>
<comment type="similarity">
    <text evidence="1">Belongs to the LysR transcriptional regulatory family.</text>
</comment>
<proteinExistence type="inferred from homology"/>
<keyword evidence="2" id="KW-0805">Transcription regulation</keyword>
<reference evidence="6 7" key="1">
    <citation type="submission" date="2024-01" db="EMBL/GenBank/DDBJ databases">
        <title>New evidence supports the origin of RcGTA from prophage.</title>
        <authorList>
            <person name="Xu Y."/>
            <person name="Liu B."/>
            <person name="Chen F."/>
        </authorList>
    </citation>
    <scope>NUCLEOTIDE SEQUENCE [LARGE SCALE GENOMIC DNA]</scope>
    <source>
        <strain evidence="6 7">CBW1107-2</strain>
    </source>
</reference>
<dbReference type="RefSeq" id="WP_368801245.1">
    <property type="nucleotide sequence ID" value="NZ_JAZHFV010000001.1"/>
</dbReference>
<evidence type="ECO:0000313" key="6">
    <source>
        <dbReference type="EMBL" id="MEX4005810.1"/>
    </source>
</evidence>
<dbReference type="SUPFAM" id="SSF53850">
    <property type="entry name" value="Periplasmic binding protein-like II"/>
    <property type="match status" value="1"/>
</dbReference>
<sequence length="312" mass="34545">MEIKWLEDFVALAETSSFSRAAELRNVTQSAFSRRIRQLESWLGTTLITRATVPAQLTSEGRAFLPVAQETISTFYAIRETLRPSPGARLVRIAALHTLTLTFFPEWLGRLEAVAGPLGTSFIPDRGGIEANVEAMVTEDADLFLTYAHPEVPLRLDRAKFEHLTIGHDRLVPVAAPEVRIFGTPHKGAGILDRAVSGDLVVPCLSYGYASFFGVALGHLLAKRPPFARRTVHENTISAGLKKVAMTGFGLSWLPESLVAEELADGRLVVATTTDDWHLDLEIRLYRQYANRSKPVETMWRAAEQIQAEINP</sequence>
<dbReference type="Gene3D" id="1.10.10.10">
    <property type="entry name" value="Winged helix-like DNA-binding domain superfamily/Winged helix DNA-binding domain"/>
    <property type="match status" value="1"/>
</dbReference>
<gene>
    <name evidence="6" type="ORF">V1479_00760</name>
</gene>
<dbReference type="PRINTS" id="PR00039">
    <property type="entry name" value="HTHLYSR"/>
</dbReference>
<evidence type="ECO:0000256" key="1">
    <source>
        <dbReference type="ARBA" id="ARBA00009437"/>
    </source>
</evidence>
<keyword evidence="3" id="KW-0238">DNA-binding</keyword>
<dbReference type="EMBL" id="JAZHFV010000001">
    <property type="protein sequence ID" value="MEX4005810.1"/>
    <property type="molecule type" value="Genomic_DNA"/>
</dbReference>
<keyword evidence="7" id="KW-1185">Reference proteome</keyword>
<dbReference type="InterPro" id="IPR005119">
    <property type="entry name" value="LysR_subst-bd"/>
</dbReference>
<evidence type="ECO:0000256" key="3">
    <source>
        <dbReference type="ARBA" id="ARBA00023125"/>
    </source>
</evidence>
<dbReference type="Proteomes" id="UP001559025">
    <property type="component" value="Unassembled WGS sequence"/>
</dbReference>
<dbReference type="SUPFAM" id="SSF46785">
    <property type="entry name" value="Winged helix' DNA-binding domain"/>
    <property type="match status" value="1"/>
</dbReference>
<comment type="caution">
    <text evidence="6">The sequence shown here is derived from an EMBL/GenBank/DDBJ whole genome shotgun (WGS) entry which is preliminary data.</text>
</comment>
<organism evidence="6 7">
    <name type="scientific">Neoaquamicrobium sediminum</name>
    <dbReference type="NCBI Taxonomy" id="1849104"/>
    <lineage>
        <taxon>Bacteria</taxon>
        <taxon>Pseudomonadati</taxon>
        <taxon>Pseudomonadota</taxon>
        <taxon>Alphaproteobacteria</taxon>
        <taxon>Hyphomicrobiales</taxon>
        <taxon>Phyllobacteriaceae</taxon>
        <taxon>Neoaquamicrobium</taxon>
    </lineage>
</organism>
<dbReference type="Pfam" id="PF03466">
    <property type="entry name" value="LysR_substrate"/>
    <property type="match status" value="1"/>
</dbReference>
<dbReference type="PROSITE" id="PS50931">
    <property type="entry name" value="HTH_LYSR"/>
    <property type="match status" value="1"/>
</dbReference>
<feature type="domain" description="HTH lysR-type" evidence="5">
    <location>
        <begin position="1"/>
        <end position="58"/>
    </location>
</feature>
<dbReference type="Pfam" id="PF00126">
    <property type="entry name" value="HTH_1"/>
    <property type="match status" value="1"/>
</dbReference>
<accession>A0ABV3WML4</accession>
<dbReference type="PANTHER" id="PTHR30126:SF2">
    <property type="entry name" value="HTH-TYPE TRANSCRIPTIONAL REGULATOR YJIE"/>
    <property type="match status" value="1"/>
</dbReference>
<evidence type="ECO:0000256" key="4">
    <source>
        <dbReference type="ARBA" id="ARBA00023163"/>
    </source>
</evidence>
<name>A0ABV3WML4_9HYPH</name>
<evidence type="ECO:0000259" key="5">
    <source>
        <dbReference type="PROSITE" id="PS50931"/>
    </source>
</evidence>
<dbReference type="PANTHER" id="PTHR30126">
    <property type="entry name" value="HTH-TYPE TRANSCRIPTIONAL REGULATOR"/>
    <property type="match status" value="1"/>
</dbReference>
<evidence type="ECO:0000256" key="2">
    <source>
        <dbReference type="ARBA" id="ARBA00023015"/>
    </source>
</evidence>
<dbReference type="InterPro" id="IPR000847">
    <property type="entry name" value="LysR_HTH_N"/>
</dbReference>